<dbReference type="SUPFAM" id="SSF56266">
    <property type="entry name" value="DmpA/ArgJ-like"/>
    <property type="match status" value="1"/>
</dbReference>
<evidence type="ECO:0000256" key="4">
    <source>
        <dbReference type="ARBA" id="ARBA00022679"/>
    </source>
</evidence>
<organism evidence="10 11">
    <name type="scientific">Malassezia cuniculi</name>
    <dbReference type="NCBI Taxonomy" id="948313"/>
    <lineage>
        <taxon>Eukaryota</taxon>
        <taxon>Fungi</taxon>
        <taxon>Dikarya</taxon>
        <taxon>Basidiomycota</taxon>
        <taxon>Ustilaginomycotina</taxon>
        <taxon>Malasseziomycetes</taxon>
        <taxon>Malasseziales</taxon>
        <taxon>Malasseziaceae</taxon>
        <taxon>Malassezia</taxon>
    </lineage>
</organism>
<comment type="PTM">
    <text evidence="9">The alpha and beta chains are autoproteolytically processed from a single precursor protein within the mitochondrion.</text>
</comment>
<comment type="catalytic activity">
    <reaction evidence="9">
        <text>L-glutamate + acetyl-CoA = N-acetyl-L-glutamate + CoA + H(+)</text>
        <dbReference type="Rhea" id="RHEA:24292"/>
        <dbReference type="ChEBI" id="CHEBI:15378"/>
        <dbReference type="ChEBI" id="CHEBI:29985"/>
        <dbReference type="ChEBI" id="CHEBI:44337"/>
        <dbReference type="ChEBI" id="CHEBI:57287"/>
        <dbReference type="ChEBI" id="CHEBI:57288"/>
        <dbReference type="EC" id="2.3.1.1"/>
    </reaction>
</comment>
<comment type="catalytic activity">
    <reaction evidence="9">
        <text>N(2)-acetyl-L-ornithine + L-glutamate = N-acetyl-L-glutamate + L-ornithine</text>
        <dbReference type="Rhea" id="RHEA:15349"/>
        <dbReference type="ChEBI" id="CHEBI:29985"/>
        <dbReference type="ChEBI" id="CHEBI:44337"/>
        <dbReference type="ChEBI" id="CHEBI:46911"/>
        <dbReference type="ChEBI" id="CHEBI:57805"/>
        <dbReference type="EC" id="2.3.1.35"/>
    </reaction>
</comment>
<keyword evidence="5 9" id="KW-0068">Autocatalytic cleavage</keyword>
<feature type="binding site" evidence="9">
    <location>
        <position position="224"/>
    </location>
    <ligand>
        <name>substrate</name>
    </ligand>
</feature>
<dbReference type="AlphaFoldDB" id="A0AAF0J778"/>
<keyword evidence="11" id="KW-1185">Reference proteome</keyword>
<keyword evidence="6 9" id="KW-0496">Mitochondrion</keyword>
<evidence type="ECO:0000256" key="1">
    <source>
        <dbReference type="ARBA" id="ARBA00006774"/>
    </source>
</evidence>
<feature type="binding site" evidence="9">
    <location>
        <position position="181"/>
    </location>
    <ligand>
        <name>substrate</name>
    </ligand>
</feature>
<comment type="subunit">
    <text evidence="9">Heterodimer of an alpha and a beta chain.</text>
</comment>
<evidence type="ECO:0000256" key="2">
    <source>
        <dbReference type="ARBA" id="ARBA00022571"/>
    </source>
</evidence>
<feature type="chain" id="PRO_5041758225" description="Arginine biosynthesis bifunctional protein ArgJ alpha chain" evidence="9">
    <location>
        <begin position="1"/>
        <end position="223"/>
    </location>
</feature>
<dbReference type="GO" id="GO:0006526">
    <property type="term" value="P:L-arginine biosynthetic process"/>
    <property type="evidence" value="ECO:0007669"/>
    <property type="project" value="UniProtKB-UniRule"/>
</dbReference>
<evidence type="ECO:0000313" key="10">
    <source>
        <dbReference type="EMBL" id="WFD35414.1"/>
    </source>
</evidence>
<comment type="pathway">
    <text evidence="9">Amino-acid biosynthesis; L-arginine biosynthesis; L-ornithine and N-acetyl-L-glutamate from L-glutamate and N(2)-acetyl-L-ornithine (cyclic): step 1/1.</text>
</comment>
<dbReference type="NCBIfam" id="TIGR00120">
    <property type="entry name" value="ArgJ"/>
    <property type="match status" value="1"/>
</dbReference>
<feature type="chain" id="PRO_5041758224" description="Arginine biosynthesis bifunctional protein ArgJ beta chain" evidence="9">
    <location>
        <begin position="224"/>
        <end position="441"/>
    </location>
</feature>
<dbReference type="Proteomes" id="UP001219933">
    <property type="component" value="Chromosome 3"/>
</dbReference>
<comment type="similarity">
    <text evidence="1 9">Belongs to the ArgJ family.</text>
</comment>
<evidence type="ECO:0000256" key="3">
    <source>
        <dbReference type="ARBA" id="ARBA00022605"/>
    </source>
</evidence>
<keyword evidence="2 9" id="KW-0055">Arginine biosynthesis</keyword>
<accession>A0AAF0J778</accession>
<feature type="active site" description="Nucleophile" evidence="9">
    <location>
        <position position="224"/>
    </location>
</feature>
<dbReference type="HAMAP" id="MF_01106">
    <property type="entry name" value="ArgJ"/>
    <property type="match status" value="1"/>
</dbReference>
<dbReference type="CDD" id="cd02152">
    <property type="entry name" value="OAT"/>
    <property type="match status" value="1"/>
</dbReference>
<evidence type="ECO:0000256" key="9">
    <source>
        <dbReference type="HAMAP-Rule" id="MF_03124"/>
    </source>
</evidence>
<dbReference type="Pfam" id="PF01960">
    <property type="entry name" value="ArgJ"/>
    <property type="match status" value="1"/>
</dbReference>
<reference evidence="10" key="1">
    <citation type="submission" date="2023-03" db="EMBL/GenBank/DDBJ databases">
        <title>Mating type loci evolution in Malassezia.</title>
        <authorList>
            <person name="Coelho M.A."/>
        </authorList>
    </citation>
    <scope>NUCLEOTIDE SEQUENCE</scope>
    <source>
        <strain evidence="10">CBS 11721</strain>
    </source>
</reference>
<dbReference type="Gene3D" id="3.10.20.340">
    <property type="entry name" value="ArgJ beta chain, C-terminal domain"/>
    <property type="match status" value="1"/>
</dbReference>
<keyword evidence="7 9" id="KW-0511">Multifunctional enzyme</keyword>
<dbReference type="PANTHER" id="PTHR23100">
    <property type="entry name" value="ARGININE BIOSYNTHESIS BIFUNCTIONAL PROTEIN ARGJ"/>
    <property type="match status" value="1"/>
</dbReference>
<dbReference type="GO" id="GO:0004042">
    <property type="term" value="F:L-glutamate N-acetyltransferase activity"/>
    <property type="evidence" value="ECO:0007669"/>
    <property type="project" value="UniProtKB-UniRule"/>
</dbReference>
<feature type="site" description="Involved in the stabilization of negative charge on the oxyanion by the formation of the oxyanion hole" evidence="9">
    <location>
        <position position="143"/>
    </location>
</feature>
<comment type="pathway">
    <text evidence="9">Amino-acid biosynthesis; L-arginine biosynthesis; N(2)-acetyl-L-ornithine from L-glutamate: step 1/4.</text>
</comment>
<evidence type="ECO:0000256" key="6">
    <source>
        <dbReference type="ARBA" id="ARBA00023128"/>
    </source>
</evidence>
<comment type="caution">
    <text evidence="9">Lacks conserved residue(s) required for the propagation of feature annotation.</text>
</comment>
<dbReference type="EC" id="2.3.1.35" evidence="9"/>
<keyword evidence="8 9" id="KW-0012">Acyltransferase</keyword>
<protein>
    <recommendedName>
        <fullName evidence="9">Arginine biosynthesis bifunctional protein ArgJ, mitochondrial</fullName>
    </recommendedName>
    <domain>
        <recommendedName>
            <fullName evidence="9">Glutamate N-acetyltransferase</fullName>
            <shortName evidence="9">GAT</shortName>
            <ecNumber evidence="9">2.3.1.35</ecNumber>
        </recommendedName>
        <alternativeName>
            <fullName evidence="9">Ornithine acetyltransferase</fullName>
            <shortName evidence="9">OATase</shortName>
        </alternativeName>
        <alternativeName>
            <fullName evidence="9">Ornithine transacetylase</fullName>
        </alternativeName>
    </domain>
    <domain>
        <recommendedName>
            <fullName evidence="9">Amino-acid acetyltransferase</fullName>
            <ecNumber evidence="9">2.3.1.1</ecNumber>
        </recommendedName>
        <alternativeName>
            <fullName evidence="9">N-acetylglutamate synthase</fullName>
            <shortName evidence="9">AGS</shortName>
        </alternativeName>
    </domain>
    <component>
        <recommendedName>
            <fullName evidence="9">Arginine biosynthesis bifunctional protein ArgJ alpha chain</fullName>
        </recommendedName>
    </component>
    <component>
        <recommendedName>
            <fullName evidence="9">Arginine biosynthesis bifunctional protein ArgJ beta chain</fullName>
        </recommendedName>
    </component>
</protein>
<proteinExistence type="inferred from homology"/>
<dbReference type="NCBIfam" id="NF003802">
    <property type="entry name" value="PRK05388.1"/>
    <property type="match status" value="1"/>
</dbReference>
<dbReference type="GO" id="GO:0005759">
    <property type="term" value="C:mitochondrial matrix"/>
    <property type="evidence" value="ECO:0007669"/>
    <property type="project" value="UniProtKB-SubCell"/>
</dbReference>
<evidence type="ECO:0000256" key="8">
    <source>
        <dbReference type="ARBA" id="ARBA00023315"/>
    </source>
</evidence>
<feature type="binding site" evidence="9">
    <location>
        <position position="207"/>
    </location>
    <ligand>
        <name>substrate</name>
    </ligand>
</feature>
<feature type="site" description="Cleavage; by autolysis" evidence="9">
    <location>
        <begin position="223"/>
        <end position="224"/>
    </location>
</feature>
<keyword evidence="3 9" id="KW-0028">Amino-acid biosynthesis</keyword>
<evidence type="ECO:0000313" key="11">
    <source>
        <dbReference type="Proteomes" id="UP001219933"/>
    </source>
</evidence>
<sequence>MRAATIRLVQANTANKASRFVARIDAASLPAGFAVASTNAGIKQAISPTPIPPSSKPDLALISSVVPASVAGTFTTNAFRAAPVEHSLDILRRSAAPRAEGVLVNSGCANAVTGEQGIKNTQLLVDSAKELLGRSGDLLMLSTGVIGVQLPSQAMLSALPKLVPGSNTPEAWSEVARAFMTTDTFPKLRARSFLLGNRECKIAAISKGAGMIHPHMTSPGLHATMLGIFATDAPIAPKALQECLDAAVRVSFNCISVDGDMSTNDTVLALANGQAKTVDGGEIIAPGTEINETNHPALLDRFREELTSLCLEMAHLIVRDGEGATKFIEVRVRGAPTFDAARTIGASISTSALVKTALHGADANWGRILCAAGYASTPNDWQIDPMRVSVSFSSSAGSLTALVDGTPQQVDEDLAAKILAEEDIVLDIDLRGGTRATGPVT</sequence>
<comment type="subcellular location">
    <subcellularLocation>
        <location evidence="9">Mitochondrion matrix</location>
    </subcellularLocation>
</comment>
<feature type="binding site" evidence="9">
    <location>
        <position position="322"/>
    </location>
    <ligand>
        <name>substrate</name>
    </ligand>
</feature>
<gene>
    <name evidence="10" type="ORF">MCUN1_002268</name>
</gene>
<dbReference type="Gene3D" id="3.60.70.12">
    <property type="entry name" value="L-amino peptidase D-ALA esterase/amidase"/>
    <property type="match status" value="1"/>
</dbReference>
<name>A0AAF0J778_9BASI</name>
<dbReference type="InterPro" id="IPR042195">
    <property type="entry name" value="ArgJ_beta_C"/>
</dbReference>
<comment type="function">
    <text evidence="9">Catalyzes two activities which are involved in the cyclic version of arginine biosynthesis: the synthesis of acetylglutamate from glutamate and acetyl-CoA, and of ornithine by transacetylation between acetylornithine and glutamate.</text>
</comment>
<evidence type="ECO:0000256" key="7">
    <source>
        <dbReference type="ARBA" id="ARBA00023268"/>
    </source>
</evidence>
<keyword evidence="4 9" id="KW-0808">Transferase</keyword>
<dbReference type="EMBL" id="CP119879">
    <property type="protein sequence ID" value="WFD35414.1"/>
    <property type="molecule type" value="Genomic_DNA"/>
</dbReference>
<evidence type="ECO:0000256" key="5">
    <source>
        <dbReference type="ARBA" id="ARBA00022813"/>
    </source>
</evidence>
<dbReference type="GO" id="GO:0006592">
    <property type="term" value="P:ornithine biosynthetic process"/>
    <property type="evidence" value="ECO:0007669"/>
    <property type="project" value="TreeGrafter"/>
</dbReference>
<dbReference type="InterPro" id="IPR002813">
    <property type="entry name" value="Arg_biosynth_ArgJ"/>
</dbReference>
<dbReference type="EC" id="2.3.1.1" evidence="9"/>
<dbReference type="PANTHER" id="PTHR23100:SF0">
    <property type="entry name" value="ARGININE BIOSYNTHESIS BIFUNCTIONAL PROTEIN ARGJ, MITOCHONDRIAL"/>
    <property type="match status" value="1"/>
</dbReference>
<dbReference type="InterPro" id="IPR016117">
    <property type="entry name" value="ArgJ-like_dom_sf"/>
</dbReference>
<feature type="site" description="Involved in the stabilization of negative charge on the oxyanion by the formation of the oxyanion hole" evidence="9">
    <location>
        <position position="144"/>
    </location>
</feature>
<dbReference type="GO" id="GO:0004358">
    <property type="term" value="F:L-glutamate N-acetyltransferase activity, acting on acetyl-L-ornithine as donor"/>
    <property type="evidence" value="ECO:0007669"/>
    <property type="project" value="UniProtKB-UniRule"/>
</dbReference>